<sequence>MFSVTFHPKALLGVKVLFNQIKERGLHLSITQNAVVFGFSAPSGKQTKPPEFPTFSLIDYYIEEEIIL</sequence>
<dbReference type="AlphaFoldDB" id="A0A0D2T5M3"/>
<proteinExistence type="predicted"/>
<reference evidence="1 2" key="1">
    <citation type="journal article" date="2012" name="Nature">
        <title>Repeated polyploidization of Gossypium genomes and the evolution of spinnable cotton fibres.</title>
        <authorList>
            <person name="Paterson A.H."/>
            <person name="Wendel J.F."/>
            <person name="Gundlach H."/>
            <person name="Guo H."/>
            <person name="Jenkins J."/>
            <person name="Jin D."/>
            <person name="Llewellyn D."/>
            <person name="Showmaker K.C."/>
            <person name="Shu S."/>
            <person name="Udall J."/>
            <person name="Yoo M.J."/>
            <person name="Byers R."/>
            <person name="Chen W."/>
            <person name="Doron-Faigenboim A."/>
            <person name="Duke M.V."/>
            <person name="Gong L."/>
            <person name="Grimwood J."/>
            <person name="Grover C."/>
            <person name="Grupp K."/>
            <person name="Hu G."/>
            <person name="Lee T.H."/>
            <person name="Li J."/>
            <person name="Lin L."/>
            <person name="Liu T."/>
            <person name="Marler B.S."/>
            <person name="Page J.T."/>
            <person name="Roberts A.W."/>
            <person name="Romanel E."/>
            <person name="Sanders W.S."/>
            <person name="Szadkowski E."/>
            <person name="Tan X."/>
            <person name="Tang H."/>
            <person name="Xu C."/>
            <person name="Wang J."/>
            <person name="Wang Z."/>
            <person name="Zhang D."/>
            <person name="Zhang L."/>
            <person name="Ashrafi H."/>
            <person name="Bedon F."/>
            <person name="Bowers J.E."/>
            <person name="Brubaker C.L."/>
            <person name="Chee P.W."/>
            <person name="Das S."/>
            <person name="Gingle A.R."/>
            <person name="Haigler C.H."/>
            <person name="Harker D."/>
            <person name="Hoffmann L.V."/>
            <person name="Hovav R."/>
            <person name="Jones D.C."/>
            <person name="Lemke C."/>
            <person name="Mansoor S."/>
            <person name="ur Rahman M."/>
            <person name="Rainville L.N."/>
            <person name="Rambani A."/>
            <person name="Reddy U.K."/>
            <person name="Rong J.K."/>
            <person name="Saranga Y."/>
            <person name="Scheffler B.E."/>
            <person name="Scheffler J.A."/>
            <person name="Stelly D.M."/>
            <person name="Triplett B.A."/>
            <person name="Van Deynze A."/>
            <person name="Vaslin M.F."/>
            <person name="Waghmare V.N."/>
            <person name="Walford S.A."/>
            <person name="Wright R.J."/>
            <person name="Zaki E.A."/>
            <person name="Zhang T."/>
            <person name="Dennis E.S."/>
            <person name="Mayer K.F."/>
            <person name="Peterson D.G."/>
            <person name="Rokhsar D.S."/>
            <person name="Wang X."/>
            <person name="Schmutz J."/>
        </authorList>
    </citation>
    <scope>NUCLEOTIDE SEQUENCE [LARGE SCALE GENOMIC DNA]</scope>
</reference>
<name>A0A0D2T5M3_GOSRA</name>
<protein>
    <submittedName>
        <fullName evidence="1">Uncharacterized protein</fullName>
    </submittedName>
</protein>
<keyword evidence="2" id="KW-1185">Reference proteome</keyword>
<evidence type="ECO:0000313" key="2">
    <source>
        <dbReference type="Proteomes" id="UP000032304"/>
    </source>
</evidence>
<evidence type="ECO:0000313" key="1">
    <source>
        <dbReference type="EMBL" id="KJB38920.1"/>
    </source>
</evidence>
<organism evidence="1 2">
    <name type="scientific">Gossypium raimondii</name>
    <name type="common">Peruvian cotton</name>
    <name type="synonym">Gossypium klotzschianum subsp. raimondii</name>
    <dbReference type="NCBI Taxonomy" id="29730"/>
    <lineage>
        <taxon>Eukaryota</taxon>
        <taxon>Viridiplantae</taxon>
        <taxon>Streptophyta</taxon>
        <taxon>Embryophyta</taxon>
        <taxon>Tracheophyta</taxon>
        <taxon>Spermatophyta</taxon>
        <taxon>Magnoliopsida</taxon>
        <taxon>eudicotyledons</taxon>
        <taxon>Gunneridae</taxon>
        <taxon>Pentapetalae</taxon>
        <taxon>rosids</taxon>
        <taxon>malvids</taxon>
        <taxon>Malvales</taxon>
        <taxon>Malvaceae</taxon>
        <taxon>Malvoideae</taxon>
        <taxon>Gossypium</taxon>
    </lineage>
</organism>
<accession>A0A0D2T5M3</accession>
<dbReference type="EMBL" id="CM001746">
    <property type="protein sequence ID" value="KJB38920.1"/>
    <property type="molecule type" value="Genomic_DNA"/>
</dbReference>
<gene>
    <name evidence="1" type="ORF">B456_007G084800</name>
</gene>
<dbReference type="Gramene" id="KJB38920">
    <property type="protein sequence ID" value="KJB38920"/>
    <property type="gene ID" value="B456_007G084800"/>
</dbReference>
<dbReference type="Proteomes" id="UP000032304">
    <property type="component" value="Chromosome 7"/>
</dbReference>